<evidence type="ECO:0000313" key="1">
    <source>
        <dbReference type="EMBL" id="MDN4475745.1"/>
    </source>
</evidence>
<keyword evidence="2" id="KW-1185">Reference proteome</keyword>
<comment type="caution">
    <text evidence="1">The sequence shown here is derived from an EMBL/GenBank/DDBJ whole genome shotgun (WGS) entry which is preliminary data.</text>
</comment>
<name>A0ABT8G9C9_9MICO</name>
<evidence type="ECO:0000313" key="2">
    <source>
        <dbReference type="Proteomes" id="UP001172728"/>
    </source>
</evidence>
<reference evidence="1" key="1">
    <citation type="submission" date="2023-06" db="EMBL/GenBank/DDBJ databases">
        <title>Sysu t00192.</title>
        <authorList>
            <person name="Gao L."/>
            <person name="Fang B.-Z."/>
            <person name="Li W.-J."/>
        </authorList>
    </citation>
    <scope>NUCLEOTIDE SEQUENCE</scope>
    <source>
        <strain evidence="1">SYSU T00192</strain>
    </source>
</reference>
<dbReference type="PROSITE" id="PS51257">
    <property type="entry name" value="PROKAR_LIPOPROTEIN"/>
    <property type="match status" value="1"/>
</dbReference>
<accession>A0ABT8G9C9</accession>
<gene>
    <name evidence="1" type="ORF">QQX09_07740</name>
</gene>
<dbReference type="EMBL" id="JAUHPW010000005">
    <property type="protein sequence ID" value="MDN4475745.1"/>
    <property type="molecule type" value="Genomic_DNA"/>
</dbReference>
<protein>
    <submittedName>
        <fullName evidence="1">Uncharacterized protein</fullName>
    </submittedName>
</protein>
<dbReference type="RefSeq" id="WP_301133111.1">
    <property type="nucleotide sequence ID" value="NZ_JAUHPW010000005.1"/>
</dbReference>
<dbReference type="Proteomes" id="UP001172728">
    <property type="component" value="Unassembled WGS sequence"/>
</dbReference>
<organism evidence="1 2">
    <name type="scientific">Demequina litoralis</name>
    <dbReference type="NCBI Taxonomy" id="3051660"/>
    <lineage>
        <taxon>Bacteria</taxon>
        <taxon>Bacillati</taxon>
        <taxon>Actinomycetota</taxon>
        <taxon>Actinomycetes</taxon>
        <taxon>Micrococcales</taxon>
        <taxon>Demequinaceae</taxon>
        <taxon>Demequina</taxon>
    </lineage>
</organism>
<sequence>MSTAERIMWWGAVGVAAGALAACDATEPGDAAAATPSASVATVTTGPADDAELSALLGSFEPEIAGFDVPSQFAGRGDVYAVEDWYAEESGVIEPAACAPFDDATRLATDQDLGAAGRDLRYAVGWYFPDGEMPEEPPFEPSIEVQVRVFGDEVLAAAVPAAVLGAHCEGFTSTATWDEGTNVLEHEVATVDEVTLPGLDEPTVRIVWAKGVATDYDLDGEVVGTDWRDGWTQYVHVDGVDAITVELPGVDDEEAVAAQVIADFLDHMAAG</sequence>
<proteinExistence type="predicted"/>